<gene>
    <name evidence="1" type="ORF">CXB77_18465</name>
</gene>
<name>A0A2S7XLZ3_9GAMM</name>
<dbReference type="EMBL" id="PPGH01000042">
    <property type="protein sequence ID" value="PQJ94757.1"/>
    <property type="molecule type" value="Genomic_DNA"/>
</dbReference>
<accession>A0A2S7XLZ3</accession>
<dbReference type="RefSeq" id="WP_105075029.1">
    <property type="nucleotide sequence ID" value="NZ_JAFLKP010000452.1"/>
</dbReference>
<proteinExistence type="predicted"/>
<dbReference type="AlphaFoldDB" id="A0A2S7XLZ3"/>
<dbReference type="OrthoDB" id="5756874at2"/>
<evidence type="ECO:0000313" key="1">
    <source>
        <dbReference type="EMBL" id="PQJ94757.1"/>
    </source>
</evidence>
<protein>
    <submittedName>
        <fullName evidence="1">Uncharacterized protein</fullName>
    </submittedName>
</protein>
<evidence type="ECO:0000313" key="2">
    <source>
        <dbReference type="Proteomes" id="UP000239936"/>
    </source>
</evidence>
<reference evidence="1 2" key="1">
    <citation type="submission" date="2018-01" db="EMBL/GenBank/DDBJ databases">
        <title>The complete genome sequence of Chromatium okenii LaCa, a purple sulfur bacterium with a turbulent life.</title>
        <authorList>
            <person name="Luedin S.M."/>
            <person name="Liechti N."/>
            <person name="Storelli N."/>
            <person name="Danza F."/>
            <person name="Wittwer M."/>
            <person name="Pothier J.F."/>
            <person name="Tonolla M.A."/>
        </authorList>
    </citation>
    <scope>NUCLEOTIDE SEQUENCE [LARGE SCALE GENOMIC DNA]</scope>
    <source>
        <strain evidence="1 2">LaCa</strain>
    </source>
</reference>
<comment type="caution">
    <text evidence="1">The sequence shown here is derived from an EMBL/GenBank/DDBJ whole genome shotgun (WGS) entry which is preliminary data.</text>
</comment>
<organism evidence="1 2">
    <name type="scientific">Chromatium okenii</name>
    <dbReference type="NCBI Taxonomy" id="61644"/>
    <lineage>
        <taxon>Bacteria</taxon>
        <taxon>Pseudomonadati</taxon>
        <taxon>Pseudomonadota</taxon>
        <taxon>Gammaproteobacteria</taxon>
        <taxon>Chromatiales</taxon>
        <taxon>Chromatiaceae</taxon>
        <taxon>Chromatium</taxon>
    </lineage>
</organism>
<sequence length="59" mass="6519">MQLTRGQRLPLATLTGSTLQLGVALTGINVDISCFGLDAQLLQEFPHWLRRARDQGIVQ</sequence>
<keyword evidence="2" id="KW-1185">Reference proteome</keyword>
<dbReference type="Proteomes" id="UP000239936">
    <property type="component" value="Unassembled WGS sequence"/>
</dbReference>